<dbReference type="WBParaSite" id="JU765_v2.g7230.t1">
    <property type="protein sequence ID" value="JU765_v2.g7230.t1"/>
    <property type="gene ID" value="JU765_v2.g7230"/>
</dbReference>
<accession>A0AC34RI83</accession>
<protein>
    <submittedName>
        <fullName evidence="2">Uncharacterized protein</fullName>
    </submittedName>
</protein>
<sequence>MRYVVQRMNNKVLLLFSGYAVAAETFLKLLGFCCIIILINFSPLFLGVLFKSGLGGTIRVYRKTHKLNNQSKFGRTRCPKNWNLIFAICSRKSREQPKVVTWCPKQTNNVYENDCLRDSKLKKYMF</sequence>
<proteinExistence type="predicted"/>
<reference evidence="2" key="1">
    <citation type="submission" date="2022-11" db="UniProtKB">
        <authorList>
            <consortium name="WormBaseParasite"/>
        </authorList>
    </citation>
    <scope>IDENTIFICATION</scope>
</reference>
<evidence type="ECO:0000313" key="1">
    <source>
        <dbReference type="Proteomes" id="UP000887576"/>
    </source>
</evidence>
<evidence type="ECO:0000313" key="2">
    <source>
        <dbReference type="WBParaSite" id="JU765_v2.g7230.t1"/>
    </source>
</evidence>
<organism evidence="1 2">
    <name type="scientific">Panagrolaimus sp. JU765</name>
    <dbReference type="NCBI Taxonomy" id="591449"/>
    <lineage>
        <taxon>Eukaryota</taxon>
        <taxon>Metazoa</taxon>
        <taxon>Ecdysozoa</taxon>
        <taxon>Nematoda</taxon>
        <taxon>Chromadorea</taxon>
        <taxon>Rhabditida</taxon>
        <taxon>Tylenchina</taxon>
        <taxon>Panagrolaimomorpha</taxon>
        <taxon>Panagrolaimoidea</taxon>
        <taxon>Panagrolaimidae</taxon>
        <taxon>Panagrolaimus</taxon>
    </lineage>
</organism>
<name>A0AC34RI83_9BILA</name>
<dbReference type="Proteomes" id="UP000887576">
    <property type="component" value="Unplaced"/>
</dbReference>